<proteinExistence type="predicted"/>
<keyword evidence="1" id="KW-0472">Membrane</keyword>
<dbReference type="RefSeq" id="WP_192536609.1">
    <property type="nucleotide sequence ID" value="NZ_JABUZA010000004.1"/>
</dbReference>
<name>A0ABR9FTX0_9GAMM</name>
<protein>
    <submittedName>
        <fullName evidence="2">Uncharacterized protein</fullName>
    </submittedName>
</protein>
<accession>A0ABR9FTX0</accession>
<keyword evidence="1" id="KW-0812">Transmembrane</keyword>
<comment type="caution">
    <text evidence="2">The sequence shown here is derived from an EMBL/GenBank/DDBJ whole genome shotgun (WGS) entry which is preliminary data.</text>
</comment>
<reference evidence="2 3" key="1">
    <citation type="submission" date="2020-07" db="EMBL/GenBank/DDBJ databases">
        <title>Halophilic bacteria isolated from french cheeses.</title>
        <authorList>
            <person name="Kothe C.I."/>
            <person name="Farah-Kraiem B."/>
            <person name="Renault P."/>
            <person name="Dridi B."/>
        </authorList>
    </citation>
    <scope>NUCLEOTIDE SEQUENCE [LARGE SCALE GENOMIC DNA]</scope>
    <source>
        <strain evidence="2 3">FME20</strain>
    </source>
</reference>
<evidence type="ECO:0000313" key="3">
    <source>
        <dbReference type="Proteomes" id="UP001645038"/>
    </source>
</evidence>
<keyword evidence="3" id="KW-1185">Reference proteome</keyword>
<evidence type="ECO:0000256" key="1">
    <source>
        <dbReference type="SAM" id="Phobius"/>
    </source>
</evidence>
<feature type="transmembrane region" description="Helical" evidence="1">
    <location>
        <begin position="512"/>
        <end position="531"/>
    </location>
</feature>
<gene>
    <name evidence="2" type="ORF">EI547_01275</name>
</gene>
<organism evidence="2 3">
    <name type="scientific">Halomonas colorata</name>
    <dbReference type="NCBI Taxonomy" id="2742615"/>
    <lineage>
        <taxon>Bacteria</taxon>
        <taxon>Pseudomonadati</taxon>
        <taxon>Pseudomonadota</taxon>
        <taxon>Gammaproteobacteria</taxon>
        <taxon>Oceanospirillales</taxon>
        <taxon>Halomonadaceae</taxon>
        <taxon>Halomonas</taxon>
    </lineage>
</organism>
<dbReference type="EMBL" id="RRZB01000002">
    <property type="protein sequence ID" value="MBE0462090.1"/>
    <property type="molecule type" value="Genomic_DNA"/>
</dbReference>
<dbReference type="Proteomes" id="UP001645038">
    <property type="component" value="Unassembled WGS sequence"/>
</dbReference>
<sequence>MLETLTNPLPFDQFRKDVESNAIAKIIGWADHEVYVPFTRYTSGEEVALLFHGRLLCHVNASYMAGAEQILSSTEPYTHLKEIVIKPLTLGALFCTANFHKLGINIFGEDHRLNLGSHAMCVLAELALYDDNEKEESLHSVTAFPFENDDCTTLLPKGAVQLWMPSHLSVTLPWPSKQEQALLIFDDRLDWTNPRFPPLPDNAKGLSQLPTMAQKSFQRMQLSPLPIKRDTPKASAVPAAIYHNSLLAEEKIKSFSRLLSRVDKEIVPKAINIKLNVTHPSARSSAQDRANSWELQVSFISPRGGNIIFASELVDTALCKANAALPNTVGTQCANHQLRQRIVKHIAWMLFQHGRDLNFLFSGFFLDLHGLLPYSIINGRGQFQPDYTDNRFPCLARFSFGEHQVPVMLLGADKDNYICMPLASKALPETDAPRQIPHRSDLIDRSTGYVELKRRIDKLLIPESLIDFPDHWYHGERISNKMVIEEFISRMEEKKLHENTNQPIKDESGSPMLWMMGCVGIMALLIILDLIL</sequence>
<keyword evidence="1" id="KW-1133">Transmembrane helix</keyword>
<evidence type="ECO:0000313" key="2">
    <source>
        <dbReference type="EMBL" id="MBE0462090.1"/>
    </source>
</evidence>